<dbReference type="PANTHER" id="PTHR30153:SF2">
    <property type="entry name" value="REPLICATIVE DNA HELICASE"/>
    <property type="match status" value="1"/>
</dbReference>
<evidence type="ECO:0000259" key="1">
    <source>
        <dbReference type="PROSITE" id="PS51199"/>
    </source>
</evidence>
<dbReference type="PROSITE" id="PS51199">
    <property type="entry name" value="SF4_HELICASE"/>
    <property type="match status" value="1"/>
</dbReference>
<feature type="domain" description="SF4 helicase" evidence="1">
    <location>
        <begin position="37"/>
        <end position="295"/>
    </location>
</feature>
<dbReference type="RefSeq" id="WP_264778925.1">
    <property type="nucleotide sequence ID" value="NZ_AP026564.1"/>
</dbReference>
<evidence type="ECO:0000313" key="2">
    <source>
        <dbReference type="EMBL" id="BDP44877.1"/>
    </source>
</evidence>
<dbReference type="EMBL" id="AP026564">
    <property type="protein sequence ID" value="BDP44877.1"/>
    <property type="molecule type" value="Genomic_DNA"/>
</dbReference>
<protein>
    <recommendedName>
        <fullName evidence="1">SF4 helicase domain-containing protein</fullName>
    </recommendedName>
</protein>
<accession>A0ABN6RNM0</accession>
<evidence type="ECO:0000313" key="3">
    <source>
        <dbReference type="Proteomes" id="UP001064971"/>
    </source>
</evidence>
<dbReference type="InterPro" id="IPR007694">
    <property type="entry name" value="DNA_helicase_DnaB-like_C"/>
</dbReference>
<dbReference type="SUPFAM" id="SSF52540">
    <property type="entry name" value="P-loop containing nucleoside triphosphate hydrolases"/>
    <property type="match status" value="1"/>
</dbReference>
<dbReference type="Pfam" id="PF03796">
    <property type="entry name" value="DnaB_C"/>
    <property type="match status" value="1"/>
</dbReference>
<gene>
    <name evidence="2" type="ORF">DAETH_48460</name>
</gene>
<dbReference type="PANTHER" id="PTHR30153">
    <property type="entry name" value="REPLICATIVE DNA HELICASE DNAB"/>
    <property type="match status" value="1"/>
</dbReference>
<organism evidence="2 3">
    <name type="scientific">Deinococcus aetherius</name>
    <dbReference type="NCBI Taxonomy" id="200252"/>
    <lineage>
        <taxon>Bacteria</taxon>
        <taxon>Thermotogati</taxon>
        <taxon>Deinococcota</taxon>
        <taxon>Deinococci</taxon>
        <taxon>Deinococcales</taxon>
        <taxon>Deinococcaceae</taxon>
        <taxon>Deinococcus</taxon>
    </lineage>
</organism>
<sequence length="300" mass="33227">MTQNEETQFVDPDERGADELIANRVHDAFEEVTLLFERRGGSRSLFGLRDLDEQILVQRGPLLVLLVGRSGMGRSALAGHIALHTDVTGQVVYHSADLSPGMATLRMLLSGGRVDLTRTMLGWLSEREFEQLAHVASPLAERDMYLTDASPMNLEDLVASTRARHEVSPLGLVVVDGLELLDLHSGQQMDAALRVLRGLSRALWCPVIVTLPVGRGPDRRSNKRPQIVDIEVAPAAEGLADVIIGLYRDDFYHRESDRSGIAELIIMKQKNGPVGTALVQVQPQMFRFNNLAPEEVQRLR</sequence>
<reference evidence="2" key="1">
    <citation type="submission" date="2022-07" db="EMBL/GenBank/DDBJ databases">
        <title>Complete Genome Sequence of the Radioresistant Bacterium Deinococcus aetherius ST0316, Isolated from the Air Dust collected in Lower Stratosphere above Japan.</title>
        <authorList>
            <person name="Satoh K."/>
            <person name="Hagiwara K."/>
            <person name="Katsumata K."/>
            <person name="Kubo A."/>
            <person name="Yokobori S."/>
            <person name="Yamagishi A."/>
            <person name="Oono Y."/>
            <person name="Narumi I."/>
        </authorList>
    </citation>
    <scope>NUCLEOTIDE SEQUENCE</scope>
    <source>
        <strain evidence="2">ST0316</strain>
        <plasmid evidence="2">pDAETH-4</plasmid>
    </source>
</reference>
<keyword evidence="3" id="KW-1185">Reference proteome</keyword>
<dbReference type="InterPro" id="IPR027417">
    <property type="entry name" value="P-loop_NTPase"/>
</dbReference>
<dbReference type="Proteomes" id="UP001064971">
    <property type="component" value="Plasmid pDAETH-4"/>
</dbReference>
<keyword evidence="2" id="KW-0614">Plasmid</keyword>
<name>A0ABN6RNM0_9DEIO</name>
<geneLocation type="plasmid" evidence="2 3">
    <name>pDAETH-4</name>
</geneLocation>
<dbReference type="Gene3D" id="3.40.50.300">
    <property type="entry name" value="P-loop containing nucleotide triphosphate hydrolases"/>
    <property type="match status" value="1"/>
</dbReference>
<proteinExistence type="predicted"/>